<dbReference type="GO" id="GO:0007166">
    <property type="term" value="P:cell surface receptor signaling pathway"/>
    <property type="evidence" value="ECO:0007669"/>
    <property type="project" value="InterPro"/>
</dbReference>
<organism evidence="9 10">
    <name type="scientific">Clarias magur</name>
    <name type="common">Asian catfish</name>
    <name type="synonym">Macropteronotus magur</name>
    <dbReference type="NCBI Taxonomy" id="1594786"/>
    <lineage>
        <taxon>Eukaryota</taxon>
        <taxon>Metazoa</taxon>
        <taxon>Chordata</taxon>
        <taxon>Craniata</taxon>
        <taxon>Vertebrata</taxon>
        <taxon>Euteleostomi</taxon>
        <taxon>Actinopterygii</taxon>
        <taxon>Neopterygii</taxon>
        <taxon>Teleostei</taxon>
        <taxon>Ostariophysi</taxon>
        <taxon>Siluriformes</taxon>
        <taxon>Clariidae</taxon>
        <taxon>Clarias</taxon>
    </lineage>
</organism>
<keyword evidence="10" id="KW-1185">Reference proteome</keyword>
<dbReference type="PANTHER" id="PTHR12011:SF454">
    <property type="entry name" value="ADHESION G-PROTEIN COUPLED RECEPTOR G5-LIKE"/>
    <property type="match status" value="1"/>
</dbReference>
<evidence type="ECO:0000256" key="4">
    <source>
        <dbReference type="ARBA" id="ARBA00023136"/>
    </source>
</evidence>
<dbReference type="InterPro" id="IPR000832">
    <property type="entry name" value="GPCR_2_secretin-like"/>
</dbReference>
<dbReference type="OrthoDB" id="283575at2759"/>
<evidence type="ECO:0000313" key="10">
    <source>
        <dbReference type="Proteomes" id="UP000727407"/>
    </source>
</evidence>
<dbReference type="InterPro" id="IPR017981">
    <property type="entry name" value="GPCR_2-like_7TM"/>
</dbReference>
<proteinExistence type="predicted"/>
<feature type="transmembrane region" description="Helical" evidence="6">
    <location>
        <begin position="580"/>
        <end position="600"/>
    </location>
</feature>
<protein>
    <submittedName>
        <fullName evidence="9">Adhesion G protein-coupled receptor G3-like</fullName>
    </submittedName>
</protein>
<dbReference type="Proteomes" id="UP000727407">
    <property type="component" value="Unassembled WGS sequence"/>
</dbReference>
<evidence type="ECO:0000256" key="3">
    <source>
        <dbReference type="ARBA" id="ARBA00022989"/>
    </source>
</evidence>
<keyword evidence="2 6" id="KW-0812">Transmembrane</keyword>
<dbReference type="Gene3D" id="1.20.1070.10">
    <property type="entry name" value="Rhodopsin 7-helix transmembrane proteins"/>
    <property type="match status" value="1"/>
</dbReference>
<dbReference type="GO" id="GO:0004930">
    <property type="term" value="F:G protein-coupled receptor activity"/>
    <property type="evidence" value="ECO:0007669"/>
    <property type="project" value="InterPro"/>
</dbReference>
<evidence type="ECO:0000256" key="5">
    <source>
        <dbReference type="ARBA" id="ARBA00023157"/>
    </source>
</evidence>
<feature type="domain" description="GAIN-B" evidence="7">
    <location>
        <begin position="213"/>
        <end position="363"/>
    </location>
</feature>
<feature type="transmembrane region" description="Helical" evidence="6">
    <location>
        <begin position="537"/>
        <end position="559"/>
    </location>
</feature>
<evidence type="ECO:0000256" key="6">
    <source>
        <dbReference type="SAM" id="Phobius"/>
    </source>
</evidence>
<accession>A0A8J4UM80</accession>
<dbReference type="PANTHER" id="PTHR12011">
    <property type="entry name" value="ADHESION G-PROTEIN COUPLED RECEPTOR"/>
    <property type="match status" value="1"/>
</dbReference>
<feature type="transmembrane region" description="Helical" evidence="6">
    <location>
        <begin position="606"/>
        <end position="625"/>
    </location>
</feature>
<dbReference type="PROSITE" id="PS50261">
    <property type="entry name" value="G_PROTEIN_RECEP_F2_4"/>
    <property type="match status" value="1"/>
</dbReference>
<reference evidence="9" key="1">
    <citation type="submission" date="2020-07" db="EMBL/GenBank/DDBJ databases">
        <title>Clarias magur genome sequencing, assembly and annotation.</title>
        <authorList>
            <person name="Kushwaha B."/>
            <person name="Kumar R."/>
            <person name="Das P."/>
            <person name="Joshi C.G."/>
            <person name="Kumar D."/>
            <person name="Nagpure N.S."/>
            <person name="Pandey M."/>
            <person name="Agarwal S."/>
            <person name="Srivastava S."/>
            <person name="Singh M."/>
            <person name="Sahoo L."/>
            <person name="Jayasankar P."/>
            <person name="Meher P.K."/>
            <person name="Koringa P.G."/>
            <person name="Iquebal M.A."/>
            <person name="Das S.P."/>
            <person name="Bit A."/>
            <person name="Patnaik S."/>
            <person name="Patel N."/>
            <person name="Shah T.M."/>
            <person name="Hinsu A."/>
            <person name="Jena J.K."/>
        </authorList>
    </citation>
    <scope>NUCLEOTIDE SEQUENCE</scope>
    <source>
        <strain evidence="9">CIFAMagur01</strain>
        <tissue evidence="9">Testis</tissue>
    </source>
</reference>
<evidence type="ECO:0000256" key="2">
    <source>
        <dbReference type="ARBA" id="ARBA00022692"/>
    </source>
</evidence>
<dbReference type="Pfam" id="PF00002">
    <property type="entry name" value="7tm_2"/>
    <property type="match status" value="1"/>
</dbReference>
<evidence type="ECO:0000256" key="1">
    <source>
        <dbReference type="ARBA" id="ARBA00004141"/>
    </source>
</evidence>
<evidence type="ECO:0000259" key="8">
    <source>
        <dbReference type="PROSITE" id="PS50261"/>
    </source>
</evidence>
<sequence length="665" mass="75087">MTPCQSPDVLYGRRHTWSLVCVCLASQKAADMTLLCVVLLLILRAVPDDGLNAPRKREAKSTNDYFFYNNKNFVIAENLTRSLCSWGGSRCYMECTVLNLTTSVTSLNSLMNLKQPAKITGQNKATLVFEIKKKIITCNITKCESDEMNAFITNVDLITLTKVQAMCNMSFDLNTCRRAEKNYMLKLINLTFDGATKTYEMENFKLTVLKMDMMNTTDHSRVKVSAPKISDEDPPTDILIPIEPFQGASKEQSKIGIVAYRSAQYFLSNSGTVLKSGIIRIETAGRELKDLSNHLVINFPVNISQIPENHSLSCQFYDEKVYKWDVMGSFTNMENLNGSNIVTCSYDHMTPFAVLLVDMNMTPIDHMQMKVLSYISYIGCGLSSFFSAVTMLLYVCMKRSKRNSSIHIHVSLSATLFLLNTSFMFSEWGATWSESRMCVLIAAIIQFSLLSCFSWMAVEAIHLYLLLIKVFNTHVKHYMVKLSLFGWGVPAVLVGGSLCIQLKTTVYGTKTVRLSNTNETAQFCWITDARFLYGMNITYFSLTFLFNVYVLVAVTRQIIKLQRLNVRGSKIPSRKNICTVLGLTVLLGMTWGLAFFTTGYTNYPVLYLFCICNSLQGLFMFLWFCGTKRKNRRFKDKTSTTGTSTNTSLKTTESSIPTDQLLHAS</sequence>
<dbReference type="AlphaFoldDB" id="A0A8J4UM80"/>
<comment type="caution">
    <text evidence="9">The sequence shown here is derived from an EMBL/GenBank/DDBJ whole genome shotgun (WGS) entry which is preliminary data.</text>
</comment>
<feature type="domain" description="G-protein coupled receptors family 2 profile 2" evidence="8">
    <location>
        <begin position="372"/>
        <end position="628"/>
    </location>
</feature>
<keyword evidence="3 6" id="KW-1133">Transmembrane helix</keyword>
<feature type="transmembrane region" description="Helical" evidence="6">
    <location>
        <begin position="440"/>
        <end position="466"/>
    </location>
</feature>
<evidence type="ECO:0000259" key="7">
    <source>
        <dbReference type="PROSITE" id="PS50221"/>
    </source>
</evidence>
<name>A0A8J4UM80_CLAMG</name>
<dbReference type="Gene3D" id="2.60.220.50">
    <property type="match status" value="1"/>
</dbReference>
<evidence type="ECO:0000313" key="9">
    <source>
        <dbReference type="EMBL" id="KAF5905094.1"/>
    </source>
</evidence>
<dbReference type="InterPro" id="IPR057244">
    <property type="entry name" value="GAIN_B"/>
</dbReference>
<keyword evidence="4 6" id="KW-0472">Membrane</keyword>
<comment type="subcellular location">
    <subcellularLocation>
        <location evidence="1">Membrane</location>
        <topology evidence="1">Multi-pass membrane protein</topology>
    </subcellularLocation>
</comment>
<dbReference type="GO" id="GO:0005886">
    <property type="term" value="C:plasma membrane"/>
    <property type="evidence" value="ECO:0007669"/>
    <property type="project" value="TreeGrafter"/>
</dbReference>
<feature type="transmembrane region" description="Helical" evidence="6">
    <location>
        <begin position="478"/>
        <end position="498"/>
    </location>
</feature>
<dbReference type="InterPro" id="IPR046338">
    <property type="entry name" value="GAIN_dom_sf"/>
</dbReference>
<dbReference type="EMBL" id="QNUK01000048">
    <property type="protein sequence ID" value="KAF5905094.1"/>
    <property type="molecule type" value="Genomic_DNA"/>
</dbReference>
<keyword evidence="9" id="KW-0675">Receptor</keyword>
<dbReference type="PROSITE" id="PS50221">
    <property type="entry name" value="GAIN_B"/>
    <property type="match status" value="1"/>
</dbReference>
<feature type="transmembrane region" description="Helical" evidence="6">
    <location>
        <begin position="408"/>
        <end position="428"/>
    </location>
</feature>
<keyword evidence="5" id="KW-1015">Disulfide bond</keyword>
<feature type="transmembrane region" description="Helical" evidence="6">
    <location>
        <begin position="374"/>
        <end position="396"/>
    </location>
</feature>
<dbReference type="PRINTS" id="PR00249">
    <property type="entry name" value="GPCRSECRETIN"/>
</dbReference>
<gene>
    <name evidence="9" type="ORF">DAT39_005107</name>
</gene>
<dbReference type="GO" id="GO:0007189">
    <property type="term" value="P:adenylate cyclase-activating G protein-coupled receptor signaling pathway"/>
    <property type="evidence" value="ECO:0007669"/>
    <property type="project" value="TreeGrafter"/>
</dbReference>